<dbReference type="PANTHER" id="PTHR16441:SF0">
    <property type="entry name" value="COILED-COIL DOMAIN-CONTAINING PROTEIN 93"/>
    <property type="match status" value="1"/>
</dbReference>
<evidence type="ECO:0000256" key="2">
    <source>
        <dbReference type="ARBA" id="ARBA00023054"/>
    </source>
</evidence>
<evidence type="ECO:0000313" key="6">
    <source>
        <dbReference type="EMBL" id="CEG49497.1"/>
    </source>
</evidence>
<evidence type="ECO:0000259" key="4">
    <source>
        <dbReference type="Pfam" id="PF09762"/>
    </source>
</evidence>
<dbReference type="InterPro" id="IPR039116">
    <property type="entry name" value="CCDC93"/>
</dbReference>
<dbReference type="OrthoDB" id="16092at2759"/>
<feature type="coiled-coil region" evidence="3">
    <location>
        <begin position="398"/>
        <end position="425"/>
    </location>
</feature>
<comment type="similarity">
    <text evidence="1">Belongs to the CCDC93 family.</text>
</comment>
<dbReference type="InterPro" id="IPR048747">
    <property type="entry name" value="CCDC93_N"/>
</dbReference>
<accession>A0A0P1B3Z9</accession>
<sequence length="640" mass="73520">MFNSTAALSASKASPDAYNLAKEYNADAAANLTCILQALESAGFFKAHRNSYSAFDRVLSGIAWLLQQIVRREDAEQGRVQWDILYQSHDKMKPRLGLAQEVIHCVEALNFDCPVAIQPHQLLLQDFGDIEKVQKLVVWLISEGVDASHLAKTRGERAYLAVECSQTEKQHPKPVKKEVEIVCNAFAPERRWQYIASEEEVENDEDALIQRCLLEYGERVNHVAVEDDLLMKINEDETNKVNVMAHIASQAAKIATAGLLEIGKVKGSRKKLYDSHAVEFHTHYIKAVKQSRKEQQILYNQRKEREAKLLQQVVSAPTDMQQGVQGRIESNFLPSLHLLRVQLKENDFHLGQLVQEKKDVDVLMKKGKNRAAALVELRSQLKFEIAEVDAQAPKDVKIQAHLEKLRRLVVKIETLKREKNDLRLNCRLELGALKDRIEKLNLHVTDNNRSREADELILSKIEQTHAQMVEKRKNLKIAAAQQNRELHRKLKQIDDTPSRIELVQYEKRFIELYNEVALTLEETRKYFCVYNTFKAAHEYLEKEISLIKSIIENVDCVVASRTATQAFFLQIENIIQNVQGIVAKQQSVRDGHQAHVDTLDSKYQLLLEQERVYVNAIRNFQKECEKNDRLLARVEGVDHH</sequence>
<proteinExistence type="inferred from homology"/>
<dbReference type="AlphaFoldDB" id="A0A0P1B3Z9"/>
<keyword evidence="2 3" id="KW-0175">Coiled coil</keyword>
<evidence type="ECO:0000256" key="3">
    <source>
        <dbReference type="SAM" id="Coils"/>
    </source>
</evidence>
<name>A0A0P1B3Z9_PLAHL</name>
<evidence type="ECO:0000313" key="7">
    <source>
        <dbReference type="Proteomes" id="UP000054928"/>
    </source>
</evidence>
<dbReference type="GO" id="GO:0006893">
    <property type="term" value="P:Golgi to plasma membrane transport"/>
    <property type="evidence" value="ECO:0007669"/>
    <property type="project" value="TreeGrafter"/>
</dbReference>
<dbReference type="InterPro" id="IPR019159">
    <property type="entry name" value="CCDC93_CC"/>
</dbReference>
<evidence type="ECO:0000259" key="5">
    <source>
        <dbReference type="Pfam" id="PF21673"/>
    </source>
</evidence>
<keyword evidence="7" id="KW-1185">Reference proteome</keyword>
<dbReference type="PANTHER" id="PTHR16441">
    <property type="entry name" value="FIDIPIDINE"/>
    <property type="match status" value="1"/>
</dbReference>
<dbReference type="RefSeq" id="XP_024585866.1">
    <property type="nucleotide sequence ID" value="XM_024720693.1"/>
</dbReference>
<feature type="domain" description="CCDC93 coiled-coil" evidence="4">
    <location>
        <begin position="185"/>
        <end position="632"/>
    </location>
</feature>
<organism evidence="6 7">
    <name type="scientific">Plasmopara halstedii</name>
    <name type="common">Downy mildew of sunflower</name>
    <dbReference type="NCBI Taxonomy" id="4781"/>
    <lineage>
        <taxon>Eukaryota</taxon>
        <taxon>Sar</taxon>
        <taxon>Stramenopiles</taxon>
        <taxon>Oomycota</taxon>
        <taxon>Peronosporomycetes</taxon>
        <taxon>Peronosporales</taxon>
        <taxon>Peronosporaceae</taxon>
        <taxon>Plasmopara</taxon>
    </lineage>
</organism>
<dbReference type="GeneID" id="36402313"/>
<dbReference type="Pfam" id="PF09762">
    <property type="entry name" value="CCDC93_CC"/>
    <property type="match status" value="1"/>
</dbReference>
<dbReference type="OMA" id="YERQEAP"/>
<dbReference type="Pfam" id="PF21673">
    <property type="entry name" value="CCDC93_N"/>
    <property type="match status" value="1"/>
</dbReference>
<dbReference type="EMBL" id="CCYD01003055">
    <property type="protein sequence ID" value="CEG49497.1"/>
    <property type="molecule type" value="Genomic_DNA"/>
</dbReference>
<feature type="domain" description="CCDC93 N-terminal" evidence="5">
    <location>
        <begin position="28"/>
        <end position="142"/>
    </location>
</feature>
<protein>
    <submittedName>
        <fullName evidence="6">Uncharacterized conserved protein</fullName>
    </submittedName>
</protein>
<reference evidence="7" key="1">
    <citation type="submission" date="2014-09" db="EMBL/GenBank/DDBJ databases">
        <authorList>
            <person name="Sharma Rahul"/>
            <person name="Thines Marco"/>
        </authorList>
    </citation>
    <scope>NUCLEOTIDE SEQUENCE [LARGE SCALE GENOMIC DNA]</scope>
</reference>
<dbReference type="STRING" id="4781.A0A0P1B3Z9"/>
<evidence type="ECO:0000256" key="1">
    <source>
        <dbReference type="ARBA" id="ARBA00007219"/>
    </source>
</evidence>
<dbReference type="Proteomes" id="UP000054928">
    <property type="component" value="Unassembled WGS sequence"/>
</dbReference>